<dbReference type="EMBL" id="ML996097">
    <property type="protein sequence ID" value="KAF2741306.1"/>
    <property type="molecule type" value="Genomic_DNA"/>
</dbReference>
<keyword evidence="3" id="KW-1185">Reference proteome</keyword>
<organism evidence="2 3">
    <name type="scientific">Polyplosphaeria fusca</name>
    <dbReference type="NCBI Taxonomy" id="682080"/>
    <lineage>
        <taxon>Eukaryota</taxon>
        <taxon>Fungi</taxon>
        <taxon>Dikarya</taxon>
        <taxon>Ascomycota</taxon>
        <taxon>Pezizomycotina</taxon>
        <taxon>Dothideomycetes</taxon>
        <taxon>Pleosporomycetidae</taxon>
        <taxon>Pleosporales</taxon>
        <taxon>Tetraplosphaeriaceae</taxon>
        <taxon>Polyplosphaeria</taxon>
    </lineage>
</organism>
<dbReference type="OrthoDB" id="5429993at2759"/>
<reference evidence="2" key="1">
    <citation type="journal article" date="2020" name="Stud. Mycol.">
        <title>101 Dothideomycetes genomes: a test case for predicting lifestyles and emergence of pathogens.</title>
        <authorList>
            <person name="Haridas S."/>
            <person name="Albert R."/>
            <person name="Binder M."/>
            <person name="Bloem J."/>
            <person name="Labutti K."/>
            <person name="Salamov A."/>
            <person name="Andreopoulos B."/>
            <person name="Baker S."/>
            <person name="Barry K."/>
            <person name="Bills G."/>
            <person name="Bluhm B."/>
            <person name="Cannon C."/>
            <person name="Castanera R."/>
            <person name="Culley D."/>
            <person name="Daum C."/>
            <person name="Ezra D."/>
            <person name="Gonzalez J."/>
            <person name="Henrissat B."/>
            <person name="Kuo A."/>
            <person name="Liang C."/>
            <person name="Lipzen A."/>
            <person name="Lutzoni F."/>
            <person name="Magnuson J."/>
            <person name="Mondo S."/>
            <person name="Nolan M."/>
            <person name="Ohm R."/>
            <person name="Pangilinan J."/>
            <person name="Park H.-J."/>
            <person name="Ramirez L."/>
            <person name="Alfaro M."/>
            <person name="Sun H."/>
            <person name="Tritt A."/>
            <person name="Yoshinaga Y."/>
            <person name="Zwiers L.-H."/>
            <person name="Turgeon B."/>
            <person name="Goodwin S."/>
            <person name="Spatafora J."/>
            <person name="Crous P."/>
            <person name="Grigoriev I."/>
        </authorList>
    </citation>
    <scope>NUCLEOTIDE SEQUENCE</scope>
    <source>
        <strain evidence="2">CBS 125425</strain>
    </source>
</reference>
<feature type="compositionally biased region" description="Polar residues" evidence="1">
    <location>
        <begin position="110"/>
        <end position="133"/>
    </location>
</feature>
<feature type="region of interest" description="Disordered" evidence="1">
    <location>
        <begin position="160"/>
        <end position="203"/>
    </location>
</feature>
<feature type="compositionally biased region" description="Polar residues" evidence="1">
    <location>
        <begin position="163"/>
        <end position="181"/>
    </location>
</feature>
<dbReference type="AlphaFoldDB" id="A0A9P4RDR3"/>
<evidence type="ECO:0000313" key="2">
    <source>
        <dbReference type="EMBL" id="KAF2741306.1"/>
    </source>
</evidence>
<name>A0A9P4RDR3_9PLEO</name>
<comment type="caution">
    <text evidence="2">The sequence shown here is derived from an EMBL/GenBank/DDBJ whole genome shotgun (WGS) entry which is preliminary data.</text>
</comment>
<feature type="compositionally biased region" description="Polar residues" evidence="1">
    <location>
        <begin position="71"/>
        <end position="86"/>
    </location>
</feature>
<dbReference type="Proteomes" id="UP000799444">
    <property type="component" value="Unassembled WGS sequence"/>
</dbReference>
<gene>
    <name evidence="2" type="ORF">EJ04DRAFT_423045</name>
</gene>
<protein>
    <submittedName>
        <fullName evidence="2">Uncharacterized protein</fullName>
    </submittedName>
</protein>
<evidence type="ECO:0000256" key="1">
    <source>
        <dbReference type="SAM" id="MobiDB-lite"/>
    </source>
</evidence>
<evidence type="ECO:0000313" key="3">
    <source>
        <dbReference type="Proteomes" id="UP000799444"/>
    </source>
</evidence>
<accession>A0A9P4RDR3</accession>
<proteinExistence type="predicted"/>
<sequence length="495" mass="53940">MLRKRDPGPGPDQPDAAVHSILEPANSLRPRADPATALPQADLLGAKERRRPKSVVLHKPVHFEQKANDVDSAQSRTASGPHSANALSAPRSAGLKRTYSIRDPGISVPPGQNTTTRMHARTQSSSVTSSNQKEPAEPRPRSERPRSLLVSNPGKVAADVASSEVQNSARIPSLKRSVSSRSTREATARVQSRGPAVHPDSDQHGITTVVRRREPAKEEVRIQGRPAFSTLQQHFTPKKAGKAPTSSFLQSATSEAGQNALSSDVVNLQAELVQLHVLHATSAQTSKLWELSAQRSLHRRFDEVASLYQGLCETERQGQEQKNVEALRTWCSGDSSLGLMGHMQVLSGPLHELPSLLDAGGRFERIADEFDDWIAQMERIWLMRSEGAGGSFDSTESLGDSWKAESAALTRKLTTFWRNLEDLNPPTPGSSIASIVATCQELLGLLLEELQSMQKIETSVVAKEKEWVEASLEAVGRDTGPHVGVWHGGNMAWRT</sequence>
<feature type="compositionally biased region" description="Basic and acidic residues" evidence="1">
    <location>
        <begin position="134"/>
        <end position="146"/>
    </location>
</feature>
<feature type="region of interest" description="Disordered" evidence="1">
    <location>
        <begin position="1"/>
        <end position="148"/>
    </location>
</feature>